<dbReference type="Pfam" id="PF01791">
    <property type="entry name" value="DeoC"/>
    <property type="match status" value="1"/>
</dbReference>
<evidence type="ECO:0000313" key="9">
    <source>
        <dbReference type="EMBL" id="MPM37633.1"/>
    </source>
</evidence>
<dbReference type="GO" id="GO:0004139">
    <property type="term" value="F:deoxyribose-phosphate aldolase activity"/>
    <property type="evidence" value="ECO:0007669"/>
    <property type="project" value="UniProtKB-EC"/>
</dbReference>
<dbReference type="SMART" id="SM01133">
    <property type="entry name" value="DeoC"/>
    <property type="match status" value="1"/>
</dbReference>
<evidence type="ECO:0000256" key="5">
    <source>
        <dbReference type="ARBA" id="ARBA00023270"/>
    </source>
</evidence>
<evidence type="ECO:0000256" key="6">
    <source>
        <dbReference type="ARBA" id="ARBA00031814"/>
    </source>
</evidence>
<accession>A0A644ZG08</accession>
<name>A0A644ZG08_9ZZZZ</name>
<evidence type="ECO:0000256" key="3">
    <source>
        <dbReference type="ARBA" id="ARBA00012515"/>
    </source>
</evidence>
<dbReference type="GO" id="GO:0009264">
    <property type="term" value="P:deoxyribonucleotide catabolic process"/>
    <property type="evidence" value="ECO:0007669"/>
    <property type="project" value="InterPro"/>
</dbReference>
<comment type="similarity">
    <text evidence="2">Belongs to the DeoC/FbaB aldolase family. DeoC type 2 subfamily.</text>
</comment>
<dbReference type="NCBIfam" id="TIGR00126">
    <property type="entry name" value="deoC"/>
    <property type="match status" value="1"/>
</dbReference>
<comment type="pathway">
    <text evidence="1">Carbohydrate degradation; 2-deoxy-D-ribose 1-phosphate degradation; D-glyceraldehyde 3-phosphate and acetaldehyde from 2-deoxy-alpha-D-ribose 1-phosphate: step 2/2.</text>
</comment>
<dbReference type="PIRSF" id="PIRSF001357">
    <property type="entry name" value="DeoC"/>
    <property type="match status" value="1"/>
</dbReference>
<evidence type="ECO:0000256" key="4">
    <source>
        <dbReference type="ARBA" id="ARBA00023239"/>
    </source>
</evidence>
<gene>
    <name evidence="9" type="primary">deoC_24</name>
    <name evidence="9" type="ORF">SDC9_84251</name>
</gene>
<evidence type="ECO:0000256" key="1">
    <source>
        <dbReference type="ARBA" id="ARBA00004816"/>
    </source>
</evidence>
<sequence>MINLEKYRNENVYRKCFSLIDLTSLNHTDTAAKIESMTQKVNEFSKNFPDIQNVAAMCVYPNFAEVVKQNLTDNKISLAVVAGVFPSSQSFLEIKAAESKIAVDKGADEVDIVLALSHFLAGDYDKAAEEIRVIKKAIGKAHLKVILESGSLNAEQIKVASDLALEAGADFIKTSTGKTEPAATIEAAEIMCRSIKEFYNKTGEKRGFKPAGGIVTTDDALAYYAVVDSILGEEWLNPHLFRLGASRLANNLLSEIRQTKINYY</sequence>
<dbReference type="InterPro" id="IPR013785">
    <property type="entry name" value="Aldolase_TIM"/>
</dbReference>
<dbReference type="GO" id="GO:0005737">
    <property type="term" value="C:cytoplasm"/>
    <property type="evidence" value="ECO:0007669"/>
    <property type="project" value="InterPro"/>
</dbReference>
<comment type="caution">
    <text evidence="9">The sequence shown here is derived from an EMBL/GenBank/DDBJ whole genome shotgun (WGS) entry which is preliminary data.</text>
</comment>
<dbReference type="InterPro" id="IPR002915">
    <property type="entry name" value="DeoC/FbaB/LacD_aldolase"/>
</dbReference>
<keyword evidence="5" id="KW-0704">Schiff base</keyword>
<reference evidence="9" key="1">
    <citation type="submission" date="2019-08" db="EMBL/GenBank/DDBJ databases">
        <authorList>
            <person name="Kucharzyk K."/>
            <person name="Murdoch R.W."/>
            <person name="Higgins S."/>
            <person name="Loffler F."/>
        </authorList>
    </citation>
    <scope>NUCLEOTIDE SEQUENCE</scope>
</reference>
<keyword evidence="4 9" id="KW-0456">Lyase</keyword>
<evidence type="ECO:0000256" key="2">
    <source>
        <dbReference type="ARBA" id="ARBA00009473"/>
    </source>
</evidence>
<dbReference type="GO" id="GO:0016052">
    <property type="term" value="P:carbohydrate catabolic process"/>
    <property type="evidence" value="ECO:0007669"/>
    <property type="project" value="TreeGrafter"/>
</dbReference>
<dbReference type="AlphaFoldDB" id="A0A644ZG08"/>
<organism evidence="9">
    <name type="scientific">bioreactor metagenome</name>
    <dbReference type="NCBI Taxonomy" id="1076179"/>
    <lineage>
        <taxon>unclassified sequences</taxon>
        <taxon>metagenomes</taxon>
        <taxon>ecological metagenomes</taxon>
    </lineage>
</organism>
<dbReference type="InterPro" id="IPR011343">
    <property type="entry name" value="DeoC"/>
</dbReference>
<dbReference type="EC" id="4.1.2.4" evidence="3"/>
<evidence type="ECO:0000256" key="7">
    <source>
        <dbReference type="ARBA" id="ARBA00032755"/>
    </source>
</evidence>
<comment type="catalytic activity">
    <reaction evidence="8">
        <text>2-deoxy-D-ribose 5-phosphate = D-glyceraldehyde 3-phosphate + acetaldehyde</text>
        <dbReference type="Rhea" id="RHEA:12821"/>
        <dbReference type="ChEBI" id="CHEBI:15343"/>
        <dbReference type="ChEBI" id="CHEBI:59776"/>
        <dbReference type="ChEBI" id="CHEBI:62877"/>
        <dbReference type="EC" id="4.1.2.4"/>
    </reaction>
</comment>
<dbReference type="SUPFAM" id="SSF51569">
    <property type="entry name" value="Aldolase"/>
    <property type="match status" value="1"/>
</dbReference>
<dbReference type="Gene3D" id="3.20.20.70">
    <property type="entry name" value="Aldolase class I"/>
    <property type="match status" value="1"/>
</dbReference>
<dbReference type="EMBL" id="VSSQ01008015">
    <property type="protein sequence ID" value="MPM37633.1"/>
    <property type="molecule type" value="Genomic_DNA"/>
</dbReference>
<dbReference type="PANTHER" id="PTHR10889:SF3">
    <property type="entry name" value="DEOXYRIBOSE-PHOSPHATE ALDOLASE"/>
    <property type="match status" value="1"/>
</dbReference>
<protein>
    <recommendedName>
        <fullName evidence="3">deoxyribose-phosphate aldolase</fullName>
        <ecNumber evidence="3">4.1.2.4</ecNumber>
    </recommendedName>
    <alternativeName>
        <fullName evidence="7">2-deoxy-D-ribose 5-phosphate aldolase</fullName>
    </alternativeName>
    <alternativeName>
        <fullName evidence="6">Phosphodeoxyriboaldolase</fullName>
    </alternativeName>
</protein>
<evidence type="ECO:0000256" key="8">
    <source>
        <dbReference type="ARBA" id="ARBA00048791"/>
    </source>
</evidence>
<dbReference type="PANTHER" id="PTHR10889">
    <property type="entry name" value="DEOXYRIBOSE-PHOSPHATE ALDOLASE"/>
    <property type="match status" value="1"/>
</dbReference>
<proteinExistence type="inferred from homology"/>
<dbReference type="CDD" id="cd00959">
    <property type="entry name" value="DeoC"/>
    <property type="match status" value="1"/>
</dbReference>